<dbReference type="OrthoDB" id="9788412at2"/>
<keyword evidence="1" id="KW-0472">Membrane</keyword>
<dbReference type="AlphaFoldDB" id="A0A0S4MTD0"/>
<protein>
    <recommendedName>
        <fullName evidence="4">DUF5683 domain-containing protein</fullName>
    </recommendedName>
</protein>
<dbReference type="RefSeq" id="WP_140943865.1">
    <property type="nucleotide sequence ID" value="NZ_FAOO01000001.1"/>
</dbReference>
<accession>A0A0S4MTD0</accession>
<evidence type="ECO:0008006" key="4">
    <source>
        <dbReference type="Google" id="ProtNLM"/>
    </source>
</evidence>
<proteinExistence type="predicted"/>
<evidence type="ECO:0000256" key="1">
    <source>
        <dbReference type="SAM" id="Phobius"/>
    </source>
</evidence>
<organism evidence="2 3">
    <name type="scientific">Candidatus Thermokryptus mobilis</name>
    <dbReference type="NCBI Taxonomy" id="1643428"/>
    <lineage>
        <taxon>Bacteria</taxon>
        <taxon>Pseudomonadati</taxon>
        <taxon>Candidatus Kryptoniota</taxon>
        <taxon>Candidatus Thermokryptus</taxon>
    </lineage>
</organism>
<sequence length="205" mass="23839">MKKLILLLLAFDIVISGDLDKLNSDKKSPAVAFGLSLVFPGLGQAYLKRFDIGRYFLASEVSLWLVYFGLNEYGRWLNEDAINFAVARAGIDKTGKDDDFFANIENYRSVYDFNQRKGRDRNYDKLYDPEKFFWWWDTDGSRQRYKDIRTKSRAMRYYAKFALVFVISNHFASAIDAFVLAKKSNLKLGVLPTREGFNAYLSFNF</sequence>
<name>A0A0S4MTD0_9BACT</name>
<dbReference type="EMBL" id="FAOO01000001">
    <property type="protein sequence ID" value="CUU00653.1"/>
    <property type="molecule type" value="Genomic_DNA"/>
</dbReference>
<dbReference type="STRING" id="1643428.GCA_001442855_00042"/>
<keyword evidence="1" id="KW-1133">Transmembrane helix</keyword>
<keyword evidence="3" id="KW-1185">Reference proteome</keyword>
<reference evidence="3" key="1">
    <citation type="submission" date="2015-11" db="EMBL/GenBank/DDBJ databases">
        <authorList>
            <person name="Varghese N."/>
        </authorList>
    </citation>
    <scope>NUCLEOTIDE SEQUENCE [LARGE SCALE GENOMIC DNA]</scope>
</reference>
<gene>
    <name evidence="2" type="ORF">JGI1_00045</name>
</gene>
<dbReference type="Proteomes" id="UP000320623">
    <property type="component" value="Unassembled WGS sequence"/>
</dbReference>
<feature type="transmembrane region" description="Helical" evidence="1">
    <location>
        <begin position="157"/>
        <end position="181"/>
    </location>
</feature>
<keyword evidence="1" id="KW-0812">Transmembrane</keyword>
<evidence type="ECO:0000313" key="2">
    <source>
        <dbReference type="EMBL" id="CUU00653.1"/>
    </source>
</evidence>
<evidence type="ECO:0000313" key="3">
    <source>
        <dbReference type="Proteomes" id="UP000320623"/>
    </source>
</evidence>